<organism evidence="3 4">
    <name type="scientific">Clostridium argentinense CDC 2741</name>
    <dbReference type="NCBI Taxonomy" id="1418104"/>
    <lineage>
        <taxon>Bacteria</taxon>
        <taxon>Bacillati</taxon>
        <taxon>Bacillota</taxon>
        <taxon>Clostridia</taxon>
        <taxon>Eubacteriales</taxon>
        <taxon>Clostridiaceae</taxon>
        <taxon>Clostridium</taxon>
    </lineage>
</organism>
<evidence type="ECO:0000259" key="2">
    <source>
        <dbReference type="Pfam" id="PF07883"/>
    </source>
</evidence>
<comment type="caution">
    <text evidence="3">The sequence shown here is derived from an EMBL/GenBank/DDBJ whole genome shotgun (WGS) entry which is preliminary data.</text>
</comment>
<dbReference type="EMBL" id="AYSO01000019">
    <property type="protein sequence ID" value="KIE45649.1"/>
    <property type="molecule type" value="Genomic_DNA"/>
</dbReference>
<dbReference type="PANTHER" id="PTHR35848">
    <property type="entry name" value="OXALATE-BINDING PROTEIN"/>
    <property type="match status" value="1"/>
</dbReference>
<keyword evidence="4" id="KW-1185">Reference proteome</keyword>
<dbReference type="OrthoDB" id="9797047at2"/>
<dbReference type="SUPFAM" id="SSF51182">
    <property type="entry name" value="RmlC-like cupins"/>
    <property type="match status" value="1"/>
</dbReference>
<dbReference type="GO" id="GO:0046872">
    <property type="term" value="F:metal ion binding"/>
    <property type="evidence" value="ECO:0007669"/>
    <property type="project" value="UniProtKB-KW"/>
</dbReference>
<evidence type="ECO:0000313" key="4">
    <source>
        <dbReference type="Proteomes" id="UP000031366"/>
    </source>
</evidence>
<evidence type="ECO:0000313" key="3">
    <source>
        <dbReference type="EMBL" id="KIE45649.1"/>
    </source>
</evidence>
<dbReference type="Pfam" id="PF07883">
    <property type="entry name" value="Cupin_2"/>
    <property type="match status" value="1"/>
</dbReference>
<evidence type="ECO:0000256" key="1">
    <source>
        <dbReference type="ARBA" id="ARBA00022723"/>
    </source>
</evidence>
<accession>A0A0C1TY63</accession>
<protein>
    <submittedName>
        <fullName evidence="3">Auxin binding family protein</fullName>
    </submittedName>
</protein>
<dbReference type="InterPro" id="IPR051610">
    <property type="entry name" value="GPI/OXD"/>
</dbReference>
<dbReference type="PANTHER" id="PTHR35848:SF6">
    <property type="entry name" value="CUPIN TYPE-2 DOMAIN-CONTAINING PROTEIN"/>
    <property type="match status" value="1"/>
</dbReference>
<dbReference type="STRING" id="29341.RSJ17_20210"/>
<dbReference type="RefSeq" id="WP_039635444.1">
    <property type="nucleotide sequence ID" value="NZ_AYSO01000019.1"/>
</dbReference>
<gene>
    <name evidence="3" type="ORF">U732_2809</name>
</gene>
<dbReference type="InterPro" id="IPR011051">
    <property type="entry name" value="RmlC_Cupin_sf"/>
</dbReference>
<dbReference type="InterPro" id="IPR013096">
    <property type="entry name" value="Cupin_2"/>
</dbReference>
<name>A0A0C1TY63_9CLOT</name>
<keyword evidence="1" id="KW-0479">Metal-binding</keyword>
<dbReference type="InterPro" id="IPR014710">
    <property type="entry name" value="RmlC-like_jellyroll"/>
</dbReference>
<reference evidence="3 4" key="1">
    <citation type="journal article" date="2015" name="Infect. Genet. Evol.">
        <title>Genomic sequences of six botulinum neurotoxin-producing strains representing three clostridial species illustrate the mobility and diversity of botulinum neurotoxin genes.</title>
        <authorList>
            <person name="Smith T.J."/>
            <person name="Hill K.K."/>
            <person name="Xie G."/>
            <person name="Foley B.T."/>
            <person name="Williamson C.H."/>
            <person name="Foster J.T."/>
            <person name="Johnson S.L."/>
            <person name="Chertkov O."/>
            <person name="Teshima H."/>
            <person name="Gibbons H.S."/>
            <person name="Johnsky L.A."/>
            <person name="Karavis M.A."/>
            <person name="Smith L.A."/>
        </authorList>
    </citation>
    <scope>NUCLEOTIDE SEQUENCE [LARGE SCALE GENOMIC DNA]</scope>
    <source>
        <strain evidence="3 4">CDC 2741</strain>
    </source>
</reference>
<dbReference type="CDD" id="cd02224">
    <property type="entry name" value="cupin_SPO2919-like"/>
    <property type="match status" value="1"/>
</dbReference>
<proteinExistence type="predicted"/>
<feature type="domain" description="Cupin type-2" evidence="2">
    <location>
        <begin position="42"/>
        <end position="110"/>
    </location>
</feature>
<dbReference type="Gene3D" id="2.60.120.10">
    <property type="entry name" value="Jelly Rolls"/>
    <property type="match status" value="1"/>
</dbReference>
<dbReference type="AlphaFoldDB" id="A0A0C1TY63"/>
<sequence>MKNIYNINNIPNQYISKFQGAKTMYVGNAVGSEKIYVNIDYIEPGYKSTKYHHHSMQEEFFLIMSGKGIIRINDEEFEVKSGDVISKPAGKNIAHQFINNSKEVLQILDVGTKEEDDVAIYPDKNILYVRNKGLAFKVDDDVMSKGWTTDPNE</sequence>
<dbReference type="Proteomes" id="UP000031366">
    <property type="component" value="Unassembled WGS sequence"/>
</dbReference>